<keyword evidence="3" id="KW-0812">Transmembrane</keyword>
<organism evidence="4 5">
    <name type="scientific">Cinchona calisaya</name>
    <dbReference type="NCBI Taxonomy" id="153742"/>
    <lineage>
        <taxon>Eukaryota</taxon>
        <taxon>Viridiplantae</taxon>
        <taxon>Streptophyta</taxon>
        <taxon>Embryophyta</taxon>
        <taxon>Tracheophyta</taxon>
        <taxon>Spermatophyta</taxon>
        <taxon>Magnoliopsida</taxon>
        <taxon>eudicotyledons</taxon>
        <taxon>Gunneridae</taxon>
        <taxon>Pentapetalae</taxon>
        <taxon>asterids</taxon>
        <taxon>lamiids</taxon>
        <taxon>Gentianales</taxon>
        <taxon>Rubiaceae</taxon>
        <taxon>Cinchonoideae</taxon>
        <taxon>Cinchoneae</taxon>
        <taxon>Cinchona</taxon>
    </lineage>
</organism>
<dbReference type="EMBL" id="JBJUIK010000002">
    <property type="protein sequence ID" value="KAL3536039.1"/>
    <property type="molecule type" value="Genomic_DNA"/>
</dbReference>
<evidence type="ECO:0000256" key="3">
    <source>
        <dbReference type="SAM" id="Phobius"/>
    </source>
</evidence>
<protein>
    <recommendedName>
        <fullName evidence="6">Late embryogenesis abundant protein LEA-2 subgroup domain-containing protein</fullName>
    </recommendedName>
</protein>
<gene>
    <name evidence="4" type="ORF">ACH5RR_004500</name>
</gene>
<comment type="caution">
    <text evidence="4">The sequence shown here is derived from an EMBL/GenBank/DDBJ whole genome shotgun (WGS) entry which is preliminary data.</text>
</comment>
<name>A0ABD3AXS1_9GENT</name>
<sequence length="423" mass="47381">MASYSTTSPSTFSSAATAAAASGNGGNKKFVTGYPLVGRPGDSRVIVTACPQARTTPPPPPSSGYLHQVLYYYHHKQHQNRVQQLQENDEARVYRLMAAVMCFLIFMGGVFIILWLFLNPQPPEVHLASATLSPLSTTASDVSVACNVSLLFTNPNSKATIFYDNLELFVVYKPHRTPLFKAQIPPFVQLKGNDTVLHVQMEISDVSLGNDVVKALKEDLVFGSMSFVVKVFVLMRFESQDLKTRTHLIKVYCDDVILGFPSVEGPGNIVNPYKDCRVRYLSQSQRRCSCRCESKAFLSPVQIWINVTYLLAVELHEALKPLLVKQISSGYAKECRIAMRYRYNSVGYLFLFQWSYLLLHLSFQNPSDERVDQTAFSAGVLLAADYVETSVALLLIPQSIKLINVIDFLKLQHFKMPLIFGLI</sequence>
<evidence type="ECO:0000313" key="4">
    <source>
        <dbReference type="EMBL" id="KAL3536039.1"/>
    </source>
</evidence>
<evidence type="ECO:0008006" key="6">
    <source>
        <dbReference type="Google" id="ProtNLM"/>
    </source>
</evidence>
<evidence type="ECO:0000313" key="5">
    <source>
        <dbReference type="Proteomes" id="UP001630127"/>
    </source>
</evidence>
<comment type="subcellular location">
    <subcellularLocation>
        <location evidence="1">Membrane</location>
    </subcellularLocation>
</comment>
<dbReference type="InterPro" id="IPR044839">
    <property type="entry name" value="NDR1-like"/>
</dbReference>
<reference evidence="4 5" key="1">
    <citation type="submission" date="2024-11" db="EMBL/GenBank/DDBJ databases">
        <title>A near-complete genome assembly of Cinchona calisaya.</title>
        <authorList>
            <person name="Lian D.C."/>
            <person name="Zhao X.W."/>
            <person name="Wei L."/>
        </authorList>
    </citation>
    <scope>NUCLEOTIDE SEQUENCE [LARGE SCALE GENOMIC DNA]</scope>
    <source>
        <tissue evidence="4">Nenye</tissue>
    </source>
</reference>
<proteinExistence type="predicted"/>
<evidence type="ECO:0000256" key="2">
    <source>
        <dbReference type="ARBA" id="ARBA00023136"/>
    </source>
</evidence>
<keyword evidence="3" id="KW-1133">Transmembrane helix</keyword>
<dbReference type="PANTHER" id="PTHR31234">
    <property type="entry name" value="LATE EMBRYOGENESIS ABUNDANT (LEA) HYDROXYPROLINE-RICH GLYCOPROTEIN FAMILY"/>
    <property type="match status" value="1"/>
</dbReference>
<keyword evidence="2 3" id="KW-0472">Membrane</keyword>
<feature type="transmembrane region" description="Helical" evidence="3">
    <location>
        <begin position="96"/>
        <end position="118"/>
    </location>
</feature>
<evidence type="ECO:0000256" key="1">
    <source>
        <dbReference type="ARBA" id="ARBA00004370"/>
    </source>
</evidence>
<dbReference type="Proteomes" id="UP001630127">
    <property type="component" value="Unassembled WGS sequence"/>
</dbReference>
<dbReference type="PANTHER" id="PTHR31234:SF55">
    <property type="entry name" value="LATE EMBRYOGENESIS ABUNDANT (LEA) HYDROXYPROLINE-RICH GLYCOPROTEIN FAMILY"/>
    <property type="match status" value="1"/>
</dbReference>
<dbReference type="AlphaFoldDB" id="A0ABD3AXS1"/>
<accession>A0ABD3AXS1</accession>
<keyword evidence="5" id="KW-1185">Reference proteome</keyword>
<dbReference type="GO" id="GO:0016020">
    <property type="term" value="C:membrane"/>
    <property type="evidence" value="ECO:0007669"/>
    <property type="project" value="UniProtKB-SubCell"/>
</dbReference>